<evidence type="ECO:0000256" key="1">
    <source>
        <dbReference type="ARBA" id="ARBA00004571"/>
    </source>
</evidence>
<evidence type="ECO:0000313" key="16">
    <source>
        <dbReference type="Proteomes" id="UP000196138"/>
    </source>
</evidence>
<dbReference type="Gene3D" id="2.170.130.10">
    <property type="entry name" value="TonB-dependent receptor, plug domain"/>
    <property type="match status" value="1"/>
</dbReference>
<comment type="similarity">
    <text evidence="2 11 12">Belongs to the TonB-dependent receptor family.</text>
</comment>
<sequence>MRTCFPFDLPWLASHPARLAPAQPLPRAHQPLRQTTRLCALACVAWASAAWAQAPDATPPASDALEPMFVTATARPEERARIAATTQTIAREDIERSSAKSLTDLLAEHAVGFLSEWTAAQTSLNLRGATTDGQGRDYRGQVLVLLNGRRAGTANLSKLSLSDVERIEIVRGPASVVYGSQNMGGVINIILRNGASGGRNRVQAVGGGWGLWRTEAQLSGATDRWDWYLGANAGGRGDYQSGSGGGSLPNTSWKRRGATGALGWQLNNLHRLALQLRTDGIYNAGFRGSGANAYSRDNRDNQSADLTWHGALPGERVSWLAHLYSFRDVDEFNWASPVIRSGTSAVPGTASDDNRRVLEGTGLRLQPRIRLSASNDLLVGFDYEKNRLRSDRVRVAMPGGPTGQVAPYDNNQTEHTKALYFEDAQTLWSDRVTVRAGVRKTWGATRFDQTPNVPLAVTTTRDYDQLTWSTGATWKVDDALNLRVGAATGFRAPTASELSADFTAVGGGRIFGNPQLKPESSRQFEVGGSYRQPGWKVDAALFQNTIANRITTVSRGAATNTSDYANNAADIVARGLELGVSADVGQLLGSRLGGHTLTVFGNGYYHFTMKDKGAAATANTRRVQRMHQYEAAAGLRLAHGTDRHAGDWSMQLTALLRGPMWYDTEENLLVPQGEPSSTWIHRKGAFTVWNFRGDYRVSPRVKVFAGVNNLFNLNRHPIFIARDVQPCIANPAFQNGGCGTSMPGREWQVGLQAEF</sequence>
<dbReference type="SUPFAM" id="SSF56935">
    <property type="entry name" value="Porins"/>
    <property type="match status" value="1"/>
</dbReference>
<evidence type="ECO:0000256" key="6">
    <source>
        <dbReference type="ARBA" id="ARBA00022729"/>
    </source>
</evidence>
<proteinExistence type="inferred from homology"/>
<dbReference type="RefSeq" id="WP_087283767.1">
    <property type="nucleotide sequence ID" value="NZ_CP021455.1"/>
</dbReference>
<organism evidence="15 16">
    <name type="scientific">Comamonas serinivorans</name>
    <dbReference type="NCBI Taxonomy" id="1082851"/>
    <lineage>
        <taxon>Bacteria</taxon>
        <taxon>Pseudomonadati</taxon>
        <taxon>Pseudomonadota</taxon>
        <taxon>Betaproteobacteria</taxon>
        <taxon>Burkholderiales</taxon>
        <taxon>Comamonadaceae</taxon>
        <taxon>Comamonas</taxon>
    </lineage>
</organism>
<evidence type="ECO:0000256" key="3">
    <source>
        <dbReference type="ARBA" id="ARBA00022448"/>
    </source>
</evidence>
<evidence type="ECO:0000256" key="10">
    <source>
        <dbReference type="ARBA" id="ARBA00023237"/>
    </source>
</evidence>
<dbReference type="InterPro" id="IPR037066">
    <property type="entry name" value="Plug_dom_sf"/>
</dbReference>
<keyword evidence="7 12" id="KW-0798">TonB box</keyword>
<dbReference type="Pfam" id="PF00593">
    <property type="entry name" value="TonB_dep_Rec_b-barrel"/>
    <property type="match status" value="1"/>
</dbReference>
<dbReference type="CDD" id="cd01347">
    <property type="entry name" value="ligand_gated_channel"/>
    <property type="match status" value="1"/>
</dbReference>
<dbReference type="PROSITE" id="PS52016">
    <property type="entry name" value="TONB_DEPENDENT_REC_3"/>
    <property type="match status" value="1"/>
</dbReference>
<dbReference type="EMBL" id="CP021455">
    <property type="protein sequence ID" value="ARU06513.1"/>
    <property type="molecule type" value="Genomic_DNA"/>
</dbReference>
<evidence type="ECO:0000256" key="4">
    <source>
        <dbReference type="ARBA" id="ARBA00022452"/>
    </source>
</evidence>
<evidence type="ECO:0000256" key="11">
    <source>
        <dbReference type="PROSITE-ProRule" id="PRU01360"/>
    </source>
</evidence>
<keyword evidence="9 15" id="KW-0675">Receptor</keyword>
<evidence type="ECO:0000259" key="13">
    <source>
        <dbReference type="Pfam" id="PF00593"/>
    </source>
</evidence>
<keyword evidence="10 11" id="KW-0998">Cell outer membrane</keyword>
<dbReference type="InterPro" id="IPR036942">
    <property type="entry name" value="Beta-barrel_TonB_sf"/>
</dbReference>
<evidence type="ECO:0000256" key="7">
    <source>
        <dbReference type="ARBA" id="ARBA00023077"/>
    </source>
</evidence>
<evidence type="ECO:0000313" key="15">
    <source>
        <dbReference type="EMBL" id="ARU06513.1"/>
    </source>
</evidence>
<feature type="domain" description="TonB-dependent receptor-like beta-barrel" evidence="13">
    <location>
        <begin position="243"/>
        <end position="710"/>
    </location>
</feature>
<accession>A0A1Y0ESC6</accession>
<keyword evidence="16" id="KW-1185">Reference proteome</keyword>
<evidence type="ECO:0000256" key="12">
    <source>
        <dbReference type="RuleBase" id="RU003357"/>
    </source>
</evidence>
<name>A0A1Y0ESC6_9BURK</name>
<keyword evidence="3 11" id="KW-0813">Transport</keyword>
<dbReference type="GO" id="GO:0009279">
    <property type="term" value="C:cell outer membrane"/>
    <property type="evidence" value="ECO:0007669"/>
    <property type="project" value="UniProtKB-SubCell"/>
</dbReference>
<evidence type="ECO:0000256" key="9">
    <source>
        <dbReference type="ARBA" id="ARBA00023170"/>
    </source>
</evidence>
<protein>
    <submittedName>
        <fullName evidence="15">TonB-dependent receptor</fullName>
    </submittedName>
</protein>
<dbReference type="InterPro" id="IPR012910">
    <property type="entry name" value="Plug_dom"/>
</dbReference>
<dbReference type="InterPro" id="IPR039426">
    <property type="entry name" value="TonB-dep_rcpt-like"/>
</dbReference>
<keyword evidence="6" id="KW-0732">Signal</keyword>
<dbReference type="GO" id="GO:0015344">
    <property type="term" value="F:siderophore uptake transmembrane transporter activity"/>
    <property type="evidence" value="ECO:0007669"/>
    <property type="project" value="TreeGrafter"/>
</dbReference>
<dbReference type="Proteomes" id="UP000196138">
    <property type="component" value="Chromosome"/>
</dbReference>
<evidence type="ECO:0000259" key="14">
    <source>
        <dbReference type="Pfam" id="PF07715"/>
    </source>
</evidence>
<dbReference type="KEGG" id="cser:CCO03_19270"/>
<dbReference type="InterPro" id="IPR000531">
    <property type="entry name" value="Beta-barrel_TonB"/>
</dbReference>
<reference evidence="15 16" key="1">
    <citation type="submission" date="2017-05" db="EMBL/GenBank/DDBJ databases">
        <authorList>
            <person name="Song R."/>
            <person name="Chenine A.L."/>
            <person name="Ruprecht R.M."/>
        </authorList>
    </citation>
    <scope>NUCLEOTIDE SEQUENCE [LARGE SCALE GENOMIC DNA]</scope>
    <source>
        <strain evidence="15 16">DSM 26136</strain>
    </source>
</reference>
<feature type="domain" description="TonB-dependent receptor plug" evidence="14">
    <location>
        <begin position="81"/>
        <end position="186"/>
    </location>
</feature>
<evidence type="ECO:0000256" key="5">
    <source>
        <dbReference type="ARBA" id="ARBA00022692"/>
    </source>
</evidence>
<keyword evidence="5 11" id="KW-0812">Transmembrane</keyword>
<keyword evidence="8 11" id="KW-0472">Membrane</keyword>
<gene>
    <name evidence="15" type="ORF">CCO03_19270</name>
</gene>
<keyword evidence="4 11" id="KW-1134">Transmembrane beta strand</keyword>
<dbReference type="Pfam" id="PF07715">
    <property type="entry name" value="Plug"/>
    <property type="match status" value="1"/>
</dbReference>
<dbReference type="AlphaFoldDB" id="A0A1Y0ESC6"/>
<dbReference type="GO" id="GO:0044718">
    <property type="term" value="P:siderophore transmembrane transport"/>
    <property type="evidence" value="ECO:0007669"/>
    <property type="project" value="TreeGrafter"/>
</dbReference>
<dbReference type="PANTHER" id="PTHR30069">
    <property type="entry name" value="TONB-DEPENDENT OUTER MEMBRANE RECEPTOR"/>
    <property type="match status" value="1"/>
</dbReference>
<dbReference type="OrthoDB" id="183532at2"/>
<dbReference type="Gene3D" id="2.40.170.20">
    <property type="entry name" value="TonB-dependent receptor, beta-barrel domain"/>
    <property type="match status" value="1"/>
</dbReference>
<evidence type="ECO:0000256" key="2">
    <source>
        <dbReference type="ARBA" id="ARBA00009810"/>
    </source>
</evidence>
<dbReference type="PANTHER" id="PTHR30069:SF29">
    <property type="entry name" value="HEMOGLOBIN AND HEMOGLOBIN-HAPTOGLOBIN-BINDING PROTEIN 1-RELATED"/>
    <property type="match status" value="1"/>
</dbReference>
<evidence type="ECO:0000256" key="8">
    <source>
        <dbReference type="ARBA" id="ARBA00023136"/>
    </source>
</evidence>
<comment type="subcellular location">
    <subcellularLocation>
        <location evidence="1 11">Cell outer membrane</location>
        <topology evidence="1 11">Multi-pass membrane protein</topology>
    </subcellularLocation>
</comment>